<dbReference type="GO" id="GO:0003006">
    <property type="term" value="P:developmental process involved in reproduction"/>
    <property type="evidence" value="ECO:0007669"/>
    <property type="project" value="TreeGrafter"/>
</dbReference>
<proteinExistence type="predicted"/>
<evidence type="ECO:0000313" key="5">
    <source>
        <dbReference type="Proteomes" id="UP000026961"/>
    </source>
</evidence>
<dbReference type="PANTHER" id="PTHR35489:SF2">
    <property type="entry name" value="TITAN9"/>
    <property type="match status" value="1"/>
</dbReference>
<sequence length="314" mass="35079">MAAARTRSENFPKLLVPLLPVTVSAARRRAAAAAADPSPPTSPAPMEQLNAKLYDKYTALKRRKLLDEGLDQKRAADIKELQQAMKDWVAELQSENERLIAKLTQKEQQLVEVQTLFLDETRKTKELNSEILKLQCLLAEKNDANHIATGSPHTTAEMIIENQTPISPAKKTPKSNSRERNIHSIEKAIIPRNGFQEEGRGLDSCRRHMSISGSATEESSSTCMFHMLAESVVGMKFSVNKTEGFSLSVSHETSGYSFTLTWVDQPGGGEWSYQYSSLGTLDRIAMGWMKEDIKFSTAMCPVFFQQISRILRQG</sequence>
<dbReference type="InterPro" id="IPR056708">
    <property type="entry name" value="DUF7806"/>
</dbReference>
<feature type="coiled-coil region" evidence="1">
    <location>
        <begin position="78"/>
        <end position="116"/>
    </location>
</feature>
<evidence type="ECO:0000256" key="1">
    <source>
        <dbReference type="SAM" id="Coils"/>
    </source>
</evidence>
<dbReference type="Proteomes" id="UP000026961">
    <property type="component" value="Chromosome 1"/>
</dbReference>
<keyword evidence="5" id="KW-1185">Reference proteome</keyword>
<dbReference type="EnsemblPlants" id="OGLUM01G02730.1">
    <property type="protein sequence ID" value="OGLUM01G02730.1"/>
    <property type="gene ID" value="OGLUM01G02730"/>
</dbReference>
<protein>
    <recommendedName>
        <fullName evidence="3">DUF7806 domain-containing protein</fullName>
    </recommendedName>
</protein>
<organism evidence="4">
    <name type="scientific">Oryza glumipatula</name>
    <dbReference type="NCBI Taxonomy" id="40148"/>
    <lineage>
        <taxon>Eukaryota</taxon>
        <taxon>Viridiplantae</taxon>
        <taxon>Streptophyta</taxon>
        <taxon>Embryophyta</taxon>
        <taxon>Tracheophyta</taxon>
        <taxon>Spermatophyta</taxon>
        <taxon>Magnoliopsida</taxon>
        <taxon>Liliopsida</taxon>
        <taxon>Poales</taxon>
        <taxon>Poaceae</taxon>
        <taxon>BOP clade</taxon>
        <taxon>Oryzoideae</taxon>
        <taxon>Oryzeae</taxon>
        <taxon>Oryzinae</taxon>
        <taxon>Oryza</taxon>
    </lineage>
</organism>
<dbReference type="STRING" id="40148.A0A0D9Y302"/>
<dbReference type="EnsemblPlants" id="OGLUM01G02730.2">
    <property type="protein sequence ID" value="OGLUM01G02730.2"/>
    <property type="gene ID" value="OGLUM01G02730"/>
</dbReference>
<keyword evidence="1" id="KW-0175">Coiled coil</keyword>
<dbReference type="Gramene" id="OGLUM01G02730.2">
    <property type="protein sequence ID" value="OGLUM01G02730.2"/>
    <property type="gene ID" value="OGLUM01G02730"/>
</dbReference>
<evidence type="ECO:0000259" key="3">
    <source>
        <dbReference type="Pfam" id="PF25091"/>
    </source>
</evidence>
<name>A0A0D9Y302_9ORYZ</name>
<dbReference type="Pfam" id="PF25091">
    <property type="entry name" value="DUF7806"/>
    <property type="match status" value="1"/>
</dbReference>
<dbReference type="eggNOG" id="ENOG502QPWA">
    <property type="taxonomic scope" value="Eukaryota"/>
</dbReference>
<dbReference type="AlphaFoldDB" id="A0A0D9Y302"/>
<reference evidence="4" key="3">
    <citation type="submission" date="2018-05" db="EMBL/GenBank/DDBJ databases">
        <title>OgluRS3 (Oryza glumaepatula Reference Sequence Version 3).</title>
        <authorList>
            <person name="Zhang J."/>
            <person name="Kudrna D."/>
            <person name="Lee S."/>
            <person name="Talag J."/>
            <person name="Welchert J."/>
            <person name="Wing R.A."/>
        </authorList>
    </citation>
    <scope>NUCLEOTIDE SEQUENCE [LARGE SCALE GENOMIC DNA]</scope>
</reference>
<feature type="region of interest" description="Disordered" evidence="2">
    <location>
        <begin position="160"/>
        <end position="181"/>
    </location>
</feature>
<evidence type="ECO:0000256" key="2">
    <source>
        <dbReference type="SAM" id="MobiDB-lite"/>
    </source>
</evidence>
<dbReference type="PANTHER" id="PTHR35489">
    <property type="entry name" value="TITAN9"/>
    <property type="match status" value="1"/>
</dbReference>
<evidence type="ECO:0000313" key="4">
    <source>
        <dbReference type="EnsemblPlants" id="OGLUM01G02730.2"/>
    </source>
</evidence>
<reference evidence="4" key="2">
    <citation type="submission" date="2015-04" db="UniProtKB">
        <authorList>
            <consortium name="EnsemblPlants"/>
        </authorList>
    </citation>
    <scope>IDENTIFICATION</scope>
</reference>
<dbReference type="Gramene" id="OGLUM01G02730.1">
    <property type="protein sequence ID" value="OGLUM01G02730.1"/>
    <property type="gene ID" value="OGLUM01G02730"/>
</dbReference>
<accession>A0A0D9Y302</accession>
<reference evidence="4" key="1">
    <citation type="submission" date="2013-08" db="EMBL/GenBank/DDBJ databases">
        <title>Oryza genome evolution.</title>
        <authorList>
            <person name="Wing R.A."/>
            <person name="Panaud O."/>
            <person name="Oliveira A.C."/>
        </authorList>
    </citation>
    <scope>NUCLEOTIDE SEQUENCE</scope>
</reference>
<feature type="domain" description="DUF7806" evidence="3">
    <location>
        <begin position="221"/>
        <end position="311"/>
    </location>
</feature>